<protein>
    <recommendedName>
        <fullName evidence="1">BHLH domain-containing protein</fullName>
    </recommendedName>
</protein>
<dbReference type="Pfam" id="PF00010">
    <property type="entry name" value="HLH"/>
    <property type="match status" value="1"/>
</dbReference>
<reference evidence="2" key="1">
    <citation type="submission" date="2020-05" db="EMBL/GenBank/DDBJ databases">
        <title>Phylogenomic resolution of chytrid fungi.</title>
        <authorList>
            <person name="Stajich J.E."/>
            <person name="Amses K."/>
            <person name="Simmons R."/>
            <person name="Seto K."/>
            <person name="Myers J."/>
            <person name="Bonds A."/>
            <person name="Quandt C.A."/>
            <person name="Barry K."/>
            <person name="Liu P."/>
            <person name="Grigoriev I."/>
            <person name="Longcore J.E."/>
            <person name="James T.Y."/>
        </authorList>
    </citation>
    <scope>NUCLEOTIDE SEQUENCE</scope>
    <source>
        <strain evidence="2">PLAUS21</strain>
    </source>
</reference>
<dbReference type="SMART" id="SM00353">
    <property type="entry name" value="HLH"/>
    <property type="match status" value="1"/>
</dbReference>
<comment type="caution">
    <text evidence="2">The sequence shown here is derived from an EMBL/GenBank/DDBJ whole genome shotgun (WGS) entry which is preliminary data.</text>
</comment>
<gene>
    <name evidence="2" type="ORF">HK103_000684</name>
</gene>
<dbReference type="InterPro" id="IPR011598">
    <property type="entry name" value="bHLH_dom"/>
</dbReference>
<dbReference type="AlphaFoldDB" id="A0AAD5UC80"/>
<feature type="domain" description="BHLH" evidence="1">
    <location>
        <begin position="44"/>
        <end position="96"/>
    </location>
</feature>
<dbReference type="Proteomes" id="UP001210925">
    <property type="component" value="Unassembled WGS sequence"/>
</dbReference>
<dbReference type="InterPro" id="IPR036638">
    <property type="entry name" value="HLH_DNA-bd_sf"/>
</dbReference>
<evidence type="ECO:0000313" key="2">
    <source>
        <dbReference type="EMBL" id="KAJ3253415.1"/>
    </source>
</evidence>
<sequence length="197" mass="21634">MTTPKLKPNGSKVVSGKVKPASSKCKETNFKITCSDKSEKLFNGKPSAHSIVEKGRRDRIGNCISRLKALVPACASATNNTQLETLEKTIDYIEFLHLQYEIPVGLTSAFGSFKASPTENSMAVSPVAQVKSTERNEIDSVCVNETICKEQTDSIQYPISPVSDFYPHEYEPLAPVSDSQSQGDEYMNPISIHNLIC</sequence>
<dbReference type="PROSITE" id="PS50888">
    <property type="entry name" value="BHLH"/>
    <property type="match status" value="1"/>
</dbReference>
<evidence type="ECO:0000259" key="1">
    <source>
        <dbReference type="PROSITE" id="PS50888"/>
    </source>
</evidence>
<organism evidence="2 3">
    <name type="scientific">Boothiomyces macroporosus</name>
    <dbReference type="NCBI Taxonomy" id="261099"/>
    <lineage>
        <taxon>Eukaryota</taxon>
        <taxon>Fungi</taxon>
        <taxon>Fungi incertae sedis</taxon>
        <taxon>Chytridiomycota</taxon>
        <taxon>Chytridiomycota incertae sedis</taxon>
        <taxon>Chytridiomycetes</taxon>
        <taxon>Rhizophydiales</taxon>
        <taxon>Terramycetaceae</taxon>
        <taxon>Boothiomyces</taxon>
    </lineage>
</organism>
<dbReference type="GO" id="GO:0046983">
    <property type="term" value="F:protein dimerization activity"/>
    <property type="evidence" value="ECO:0007669"/>
    <property type="project" value="InterPro"/>
</dbReference>
<dbReference type="SUPFAM" id="SSF47459">
    <property type="entry name" value="HLH, helix-loop-helix DNA-binding domain"/>
    <property type="match status" value="1"/>
</dbReference>
<proteinExistence type="predicted"/>
<evidence type="ECO:0000313" key="3">
    <source>
        <dbReference type="Proteomes" id="UP001210925"/>
    </source>
</evidence>
<keyword evidence="3" id="KW-1185">Reference proteome</keyword>
<dbReference type="Gene3D" id="4.10.280.10">
    <property type="entry name" value="Helix-loop-helix DNA-binding domain"/>
    <property type="match status" value="1"/>
</dbReference>
<accession>A0AAD5UC80</accession>
<dbReference type="EMBL" id="JADGKB010000110">
    <property type="protein sequence ID" value="KAJ3253415.1"/>
    <property type="molecule type" value="Genomic_DNA"/>
</dbReference>
<name>A0AAD5UC80_9FUNG</name>